<feature type="domain" description="Clr5" evidence="2">
    <location>
        <begin position="21"/>
        <end position="72"/>
    </location>
</feature>
<feature type="region of interest" description="Disordered" evidence="1">
    <location>
        <begin position="73"/>
        <end position="176"/>
    </location>
</feature>
<dbReference type="Pfam" id="PF14420">
    <property type="entry name" value="Clr5"/>
    <property type="match status" value="1"/>
</dbReference>
<keyword evidence="4" id="KW-1185">Reference proteome</keyword>
<dbReference type="PANTHER" id="PTHR38788:SF3">
    <property type="entry name" value="CLR5 DOMAIN-CONTAINING PROTEIN"/>
    <property type="match status" value="1"/>
</dbReference>
<organism evidence="3 4">
    <name type="scientific">Neoarthrinium moseri</name>
    <dbReference type="NCBI Taxonomy" id="1658444"/>
    <lineage>
        <taxon>Eukaryota</taxon>
        <taxon>Fungi</taxon>
        <taxon>Dikarya</taxon>
        <taxon>Ascomycota</taxon>
        <taxon>Pezizomycotina</taxon>
        <taxon>Sordariomycetes</taxon>
        <taxon>Xylariomycetidae</taxon>
        <taxon>Amphisphaeriales</taxon>
        <taxon>Apiosporaceae</taxon>
        <taxon>Neoarthrinium</taxon>
    </lineage>
</organism>
<evidence type="ECO:0000256" key="1">
    <source>
        <dbReference type="SAM" id="MobiDB-lite"/>
    </source>
</evidence>
<feature type="region of interest" description="Disordered" evidence="1">
    <location>
        <begin position="209"/>
        <end position="241"/>
    </location>
</feature>
<feature type="compositionally biased region" description="Polar residues" evidence="1">
    <location>
        <begin position="228"/>
        <end position="239"/>
    </location>
</feature>
<dbReference type="EMBL" id="JAFIMR010000009">
    <property type="protein sequence ID" value="KAI1874597.1"/>
    <property type="molecule type" value="Genomic_DNA"/>
</dbReference>
<gene>
    <name evidence="3" type="ORF">JX265_004805</name>
</gene>
<dbReference type="AlphaFoldDB" id="A0A9Q0AND7"/>
<name>A0A9Q0AND7_9PEZI</name>
<reference evidence="3" key="1">
    <citation type="submission" date="2021-03" db="EMBL/GenBank/DDBJ databases">
        <title>Revisited historic fungal species revealed as producer of novel bioactive compounds through whole genome sequencing and comparative genomics.</title>
        <authorList>
            <person name="Vignolle G.A."/>
            <person name="Hochenegger N."/>
            <person name="Mach R.L."/>
            <person name="Mach-Aigner A.R."/>
            <person name="Javad Rahimi M."/>
            <person name="Salim K.A."/>
            <person name="Chan C.M."/>
            <person name="Lim L.B.L."/>
            <person name="Cai F."/>
            <person name="Druzhinina I.S."/>
            <person name="U'Ren J.M."/>
            <person name="Derntl C."/>
        </authorList>
    </citation>
    <scope>NUCLEOTIDE SEQUENCE</scope>
    <source>
        <strain evidence="3">TUCIM 5799</strain>
    </source>
</reference>
<comment type="caution">
    <text evidence="3">The sequence shown here is derived from an EMBL/GenBank/DDBJ whole genome shotgun (WGS) entry which is preliminary data.</text>
</comment>
<feature type="compositionally biased region" description="Basic and acidic residues" evidence="1">
    <location>
        <begin position="74"/>
        <end position="85"/>
    </location>
</feature>
<evidence type="ECO:0000313" key="3">
    <source>
        <dbReference type="EMBL" id="KAI1874597.1"/>
    </source>
</evidence>
<feature type="compositionally biased region" description="Low complexity" evidence="1">
    <location>
        <begin position="270"/>
        <end position="289"/>
    </location>
</feature>
<proteinExistence type="predicted"/>
<sequence>MEQSSPPVTMASRSKTQWAKPEDWDKFRNTITALFMCHSLPVVMRIMREEHQFNATPKMFQSQIYQKWGLRKTKPGEAKREAKEARARKRLREDSDEAESVASSARSRGPGAAETLSVSGMSVGSTSPTGPAPWQADSEEANVASSSREKEKSRATPADAGGSHLTGDEGRSSTFVTAPDTATATTAPDAQAFVPKAWSDFLTQSLPASSMSGDDHIAATTAPPESSHAASDQVFSNDGSAPAVDEFGSWMSTVLRPNAPSSRGSPHQRGPPSAKSRSSHSSGRARTSHVSPNFEAGMSFSLEYNHAQAMAAIKKPLGSIRHIDSPQVFMVPEKTMFYARHYISNRFSTGLWALSQSTDTSFFDKECSKLERWYNDFNPGFDCLKSKKVKRAFRLLKRCFANTKTIIEPQDPRVIIYVVQQVIRAMWYDELGRNLSQTLLKYITGLCQVLFGVQHPLYIILDQLSRMDSFEFAYAIRPFMDCYFDHLEPFLEQSSNAFGHLTEMRGLTVSMMEATGMMGIYEAKPLLDSLVRKAESHGLPSLFLKVETAAVLHRNRFFSEALSLLSQVRDPNDSILYPYEFHYAGIVLILAHQGMKDREGTIRACYELLSYLARPLTTFSGYPDTLSMSLRQYIESRKSTLLLIQGKLEKELREAGRTEEADKIQARLDRGVIEEYGAEEPDGDPQADLNAMV</sequence>
<accession>A0A9Q0AND7</accession>
<evidence type="ECO:0000259" key="2">
    <source>
        <dbReference type="Pfam" id="PF14420"/>
    </source>
</evidence>
<protein>
    <recommendedName>
        <fullName evidence="2">Clr5 domain-containing protein</fullName>
    </recommendedName>
</protein>
<evidence type="ECO:0000313" key="4">
    <source>
        <dbReference type="Proteomes" id="UP000829685"/>
    </source>
</evidence>
<feature type="compositionally biased region" description="Polar residues" evidence="1">
    <location>
        <begin position="116"/>
        <end position="129"/>
    </location>
</feature>
<feature type="compositionally biased region" description="Low complexity" evidence="1">
    <location>
        <begin position="100"/>
        <end position="113"/>
    </location>
</feature>
<feature type="region of interest" description="Disordered" evidence="1">
    <location>
        <begin position="254"/>
        <end position="291"/>
    </location>
</feature>
<dbReference type="InterPro" id="IPR025676">
    <property type="entry name" value="Clr5_dom"/>
</dbReference>
<dbReference type="PANTHER" id="PTHR38788">
    <property type="entry name" value="CLR5 DOMAIN-CONTAINING PROTEIN"/>
    <property type="match status" value="1"/>
</dbReference>
<dbReference type="Proteomes" id="UP000829685">
    <property type="component" value="Unassembled WGS sequence"/>
</dbReference>